<dbReference type="Proteomes" id="UP000007802">
    <property type="component" value="Unassembled WGS sequence"/>
</dbReference>
<organism evidence="1">
    <name type="scientific">Ajellomyces dermatitidis (strain ATCC 18188 / CBS 674.68)</name>
    <name type="common">Blastomyces dermatitidis</name>
    <dbReference type="NCBI Taxonomy" id="653446"/>
    <lineage>
        <taxon>Eukaryota</taxon>
        <taxon>Fungi</taxon>
        <taxon>Dikarya</taxon>
        <taxon>Ascomycota</taxon>
        <taxon>Pezizomycotina</taxon>
        <taxon>Eurotiomycetes</taxon>
        <taxon>Eurotiomycetidae</taxon>
        <taxon>Onygenales</taxon>
        <taxon>Ajellomycetaceae</taxon>
        <taxon>Blastomyces</taxon>
    </lineage>
</organism>
<dbReference type="HOGENOM" id="CLU_1299411_0_0_1"/>
<name>F2T9Q0_AJEDA</name>
<dbReference type="EMBL" id="GG749417">
    <property type="protein sequence ID" value="EGE79963.2"/>
    <property type="molecule type" value="Genomic_DNA"/>
</dbReference>
<gene>
    <name evidence="1" type="ORF">BDDG_02904</name>
</gene>
<reference evidence="1" key="1">
    <citation type="submission" date="2010-03" db="EMBL/GenBank/DDBJ databases">
        <title>Annotation of Blastomyces dermatitidis strain ATCC 18188.</title>
        <authorList>
            <consortium name="The Broad Institute Genome Sequencing Platform"/>
            <consortium name="Broad Institute Genome Sequencing Center for Infectious Disease."/>
            <person name="Cuomo C."/>
            <person name="Klein B."/>
            <person name="Sullivan T."/>
            <person name="Heitman J."/>
            <person name="Young S."/>
            <person name="Zeng Q."/>
            <person name="Gargeya S."/>
            <person name="Alvarado L."/>
            <person name="Berlin A.M."/>
            <person name="Chapman S.B."/>
            <person name="Chen Z."/>
            <person name="Freedman E."/>
            <person name="Gellesch M."/>
            <person name="Goldberg J."/>
            <person name="Griggs A."/>
            <person name="Gujja S."/>
            <person name="Heilman E."/>
            <person name="Heiman D."/>
            <person name="Howarth C."/>
            <person name="Mehta T."/>
            <person name="Neiman D."/>
            <person name="Pearson M."/>
            <person name="Roberts A."/>
            <person name="Saif S."/>
            <person name="Shea T."/>
            <person name="Shenoy N."/>
            <person name="Sisk P."/>
            <person name="Stolte C."/>
            <person name="Sykes S."/>
            <person name="White J."/>
            <person name="Yandava C."/>
            <person name="Haas B."/>
            <person name="Nusbaum C."/>
            <person name="Birren B."/>
        </authorList>
    </citation>
    <scope>NUCLEOTIDE SEQUENCE [LARGE SCALE GENOMIC DNA]</scope>
    <source>
        <strain evidence="1">ATCC 18188</strain>
    </source>
</reference>
<sequence length="250" mass="27823">MVFPLKFRSLPRFYILGLAPSLNQPPTIVATSPKGRIFMDCGVNTTSERVINIDYPRRLVVDHYIITKRLKPKDFSTLTLKYLKTISSSSEAMNSSPVPGSEVSPAIAPIELSFLAPKSLYTTVHIHLTFFATSTLLFLTTSSMGESGPTSKPMGSFVYAMPDRTKPKNTISTALYTSPSTVDYATRTARILSRRMDMPVYVGCSVDFSDSTVEEEMEGLKKISETVMEKWQERKGQQQLEEAMHSTVVA</sequence>
<dbReference type="Gene3D" id="3.30.230.100">
    <property type="match status" value="1"/>
</dbReference>
<proteinExistence type="predicted"/>
<dbReference type="AlphaFoldDB" id="F2T9Q0"/>
<protein>
    <submittedName>
        <fullName evidence="1">Uncharacterized protein</fullName>
    </submittedName>
</protein>
<evidence type="ECO:0000313" key="1">
    <source>
        <dbReference type="EMBL" id="EGE79963.2"/>
    </source>
</evidence>
<accession>F2T9Q0</accession>
<dbReference type="InterPro" id="IPR032157">
    <property type="entry name" value="PAC4"/>
</dbReference>
<dbReference type="OrthoDB" id="5407417at2759"/>
<dbReference type="Pfam" id="PF16093">
    <property type="entry name" value="PAC4"/>
    <property type="match status" value="1"/>
</dbReference>
<dbReference type="GO" id="GO:0043248">
    <property type="term" value="P:proteasome assembly"/>
    <property type="evidence" value="ECO:0007669"/>
    <property type="project" value="InterPro"/>
</dbReference>